<dbReference type="RefSeq" id="WP_008943311.1">
    <property type="nucleotide sequence ID" value="NZ_RBIG01000001.1"/>
</dbReference>
<dbReference type="SUPFAM" id="SSF56209">
    <property type="entry name" value="Nitrile hydratase alpha chain"/>
    <property type="match status" value="1"/>
</dbReference>
<evidence type="ECO:0000313" key="1">
    <source>
        <dbReference type="EMBL" id="RKQ73504.1"/>
    </source>
</evidence>
<dbReference type="AlphaFoldDB" id="A0A420WR41"/>
<proteinExistence type="predicted"/>
<gene>
    <name evidence="1" type="ORF">BCL74_1293</name>
</gene>
<dbReference type="GO" id="GO:0003824">
    <property type="term" value="F:catalytic activity"/>
    <property type="evidence" value="ECO:0007669"/>
    <property type="project" value="InterPro"/>
</dbReference>
<comment type="caution">
    <text evidence="1">The sequence shown here is derived from an EMBL/GenBank/DDBJ whole genome shotgun (WGS) entry which is preliminary data.</text>
</comment>
<dbReference type="OrthoDB" id="9966643at2"/>
<protein>
    <recommendedName>
        <fullName evidence="3">NHLP leader peptide family natural product</fullName>
    </recommendedName>
</protein>
<dbReference type="EMBL" id="RBIG01000001">
    <property type="protein sequence ID" value="RKQ73504.1"/>
    <property type="molecule type" value="Genomic_DNA"/>
</dbReference>
<reference evidence="1 2" key="1">
    <citation type="submission" date="2018-10" db="EMBL/GenBank/DDBJ databases">
        <title>Comparative analysis of microorganisms from saline springs in Andes Mountain Range, Colombia.</title>
        <authorList>
            <person name="Rubin E."/>
        </authorList>
    </citation>
    <scope>NUCLEOTIDE SEQUENCE [LARGE SCALE GENOMIC DNA]</scope>
    <source>
        <strain evidence="1 2">USBA 36</strain>
    </source>
</reference>
<dbReference type="Gene3D" id="3.90.330.10">
    <property type="entry name" value="Nitrile hydratase alpha /Thiocyanate hydrolase gamma"/>
    <property type="match status" value="1"/>
</dbReference>
<evidence type="ECO:0008006" key="3">
    <source>
        <dbReference type="Google" id="ProtNLM"/>
    </source>
</evidence>
<dbReference type="InterPro" id="IPR036648">
    <property type="entry name" value="CN_Hdrase_a/SCN_Hdrase_g_sf"/>
</dbReference>
<name>A0A420WR41_9PROT</name>
<dbReference type="GO" id="GO:0046914">
    <property type="term" value="F:transition metal ion binding"/>
    <property type="evidence" value="ECO:0007669"/>
    <property type="project" value="InterPro"/>
</dbReference>
<accession>A0A420WR41</accession>
<dbReference type="Proteomes" id="UP000277424">
    <property type="component" value="Unassembled WGS sequence"/>
</dbReference>
<organism evidence="1 2">
    <name type="scientific">Oceanibaculum indicum</name>
    <dbReference type="NCBI Taxonomy" id="526216"/>
    <lineage>
        <taxon>Bacteria</taxon>
        <taxon>Pseudomonadati</taxon>
        <taxon>Pseudomonadota</taxon>
        <taxon>Alphaproteobacteria</taxon>
        <taxon>Rhodospirillales</taxon>
        <taxon>Oceanibaculaceae</taxon>
        <taxon>Oceanibaculum</taxon>
    </lineage>
</organism>
<sequence length="133" mass="13903">MIDKPLSPAERLKDTVWQQIVRLATTDAHFRDRLQTEPVALLQAVGITVPAGIRFVCVETAPDQVAEVLGRSDGNLVYVPIVTSAAPDAAGELEDEALDAVVGGTGPLTGTPMPSNFSAMISFTDGVNVGSAN</sequence>
<evidence type="ECO:0000313" key="2">
    <source>
        <dbReference type="Proteomes" id="UP000277424"/>
    </source>
</evidence>